<evidence type="ECO:0008006" key="4">
    <source>
        <dbReference type="Google" id="ProtNLM"/>
    </source>
</evidence>
<sequence length="217" mass="25160">MSTVRFILLASNIPPLLAGILAFVYFKKFDQRLFSFKLLLIFNSIIQISQLILSLFKHNNLFLLHIDVPIEFVLLTHFYYSFLKPYLDKRIFFVLVTVFVTLSIVNSIFLQHVNSFNTYALITKAIVLIILSIFAFIALLDPRSGMNKTPIGKTVTLINSGLFINLSSTLLIYYFSNFLIINVNKNMVNYIWVYNDLASVIMYSCFIIAVWKHVKYK</sequence>
<gene>
    <name evidence="2" type="ORF">BCL90_0295</name>
</gene>
<evidence type="ECO:0000256" key="1">
    <source>
        <dbReference type="SAM" id="Phobius"/>
    </source>
</evidence>
<accession>A0A497YGU9</accession>
<keyword evidence="1" id="KW-1133">Transmembrane helix</keyword>
<feature type="transmembrane region" description="Helical" evidence="1">
    <location>
        <begin position="192"/>
        <end position="211"/>
    </location>
</feature>
<organism evidence="2 3">
    <name type="scientific">Pedobacter alluvionis</name>
    <dbReference type="NCBI Taxonomy" id="475253"/>
    <lineage>
        <taxon>Bacteria</taxon>
        <taxon>Pseudomonadati</taxon>
        <taxon>Bacteroidota</taxon>
        <taxon>Sphingobacteriia</taxon>
        <taxon>Sphingobacteriales</taxon>
        <taxon>Sphingobacteriaceae</taxon>
        <taxon>Pedobacter</taxon>
    </lineage>
</organism>
<feature type="transmembrane region" description="Helical" evidence="1">
    <location>
        <begin position="119"/>
        <end position="140"/>
    </location>
</feature>
<protein>
    <recommendedName>
        <fullName evidence="4">YhhN-like protein</fullName>
    </recommendedName>
</protein>
<dbReference type="Proteomes" id="UP000273898">
    <property type="component" value="Unassembled WGS sequence"/>
</dbReference>
<comment type="caution">
    <text evidence="2">The sequence shown here is derived from an EMBL/GenBank/DDBJ whole genome shotgun (WGS) entry which is preliminary data.</text>
</comment>
<dbReference type="EMBL" id="RCCK01000010">
    <property type="protein sequence ID" value="RLJ79590.1"/>
    <property type="molecule type" value="Genomic_DNA"/>
</dbReference>
<reference evidence="2 3" key="1">
    <citation type="submission" date="2018-10" db="EMBL/GenBank/DDBJ databases">
        <title>Genomic Encyclopedia of Archaeal and Bacterial Type Strains, Phase II (KMG-II): from individual species to whole genera.</title>
        <authorList>
            <person name="Goeker M."/>
        </authorList>
    </citation>
    <scope>NUCLEOTIDE SEQUENCE [LARGE SCALE GENOMIC DNA]</scope>
    <source>
        <strain evidence="2 3">DSM 19624</strain>
    </source>
</reference>
<keyword evidence="1" id="KW-0472">Membrane</keyword>
<feature type="transmembrane region" description="Helical" evidence="1">
    <location>
        <begin position="161"/>
        <end position="180"/>
    </location>
</feature>
<evidence type="ECO:0000313" key="2">
    <source>
        <dbReference type="EMBL" id="RLJ79590.1"/>
    </source>
</evidence>
<feature type="transmembrane region" description="Helical" evidence="1">
    <location>
        <begin position="38"/>
        <end position="56"/>
    </location>
</feature>
<name>A0A497YGU9_9SPHI</name>
<dbReference type="AlphaFoldDB" id="A0A497YGU9"/>
<proteinExistence type="predicted"/>
<keyword evidence="1" id="KW-0812">Transmembrane</keyword>
<feature type="transmembrane region" description="Helical" evidence="1">
    <location>
        <begin position="6"/>
        <end position="26"/>
    </location>
</feature>
<evidence type="ECO:0000313" key="3">
    <source>
        <dbReference type="Proteomes" id="UP000273898"/>
    </source>
</evidence>
<feature type="transmembrane region" description="Helical" evidence="1">
    <location>
        <begin position="92"/>
        <end position="113"/>
    </location>
</feature>